<evidence type="ECO:0000313" key="3">
    <source>
        <dbReference type="Proteomes" id="UP001433268"/>
    </source>
</evidence>
<dbReference type="EMBL" id="JAQQWN010000007">
    <property type="protein sequence ID" value="KAK8075631.1"/>
    <property type="molecule type" value="Genomic_DNA"/>
</dbReference>
<accession>A0ABR1VWJ8</accession>
<keyword evidence="1" id="KW-1133">Transmembrane helix</keyword>
<evidence type="ECO:0000256" key="1">
    <source>
        <dbReference type="SAM" id="Phobius"/>
    </source>
</evidence>
<dbReference type="InterPro" id="IPR040632">
    <property type="entry name" value="Sulfotransfer_4"/>
</dbReference>
<protein>
    <recommendedName>
        <fullName evidence="4">NAD dependent epimerase/dehydratase</fullName>
    </recommendedName>
</protein>
<dbReference type="PANTHER" id="PTHR36978:SF3">
    <property type="entry name" value="P-LOOP CONTAINING NUCLEOSIDE TRIPHOSPHATE HYDROLASE PROTEIN"/>
    <property type="match status" value="1"/>
</dbReference>
<dbReference type="SUPFAM" id="SSF52540">
    <property type="entry name" value="P-loop containing nucleoside triphosphate hydrolases"/>
    <property type="match status" value="1"/>
</dbReference>
<evidence type="ECO:0008006" key="4">
    <source>
        <dbReference type="Google" id="ProtNLM"/>
    </source>
</evidence>
<dbReference type="GeneID" id="92047669"/>
<keyword evidence="3" id="KW-1185">Reference proteome</keyword>
<name>A0ABR1VWJ8_9PEZI</name>
<dbReference type="RefSeq" id="XP_066666571.1">
    <property type="nucleotide sequence ID" value="XM_066814609.1"/>
</dbReference>
<feature type="transmembrane region" description="Helical" evidence="1">
    <location>
        <begin position="250"/>
        <end position="272"/>
    </location>
</feature>
<organism evidence="2 3">
    <name type="scientific">Apiospora hydei</name>
    <dbReference type="NCBI Taxonomy" id="1337664"/>
    <lineage>
        <taxon>Eukaryota</taxon>
        <taxon>Fungi</taxon>
        <taxon>Dikarya</taxon>
        <taxon>Ascomycota</taxon>
        <taxon>Pezizomycotina</taxon>
        <taxon>Sordariomycetes</taxon>
        <taxon>Xylariomycetidae</taxon>
        <taxon>Amphisphaeriales</taxon>
        <taxon>Apiosporaceae</taxon>
        <taxon>Apiospora</taxon>
    </lineage>
</organism>
<sequence>MGATASVPRDRTRQLQVIDAGYARTATLSYSLALAHLLDGPVMHGGTQLFRREDSYCRQLDALYRLRRGDITTNTTSTTTTNPGAHEKLLKTLRDVTEGFVACADCPLLHFLPELLELYPDAKVVLVTRDPASWWRSFGAFTQVDAYRGLAVRCLEVYLAPLPGARWFPSITRGFDDDLRLRHGLEVPQPELLELHNAWVRRTVPKDRLLEVDMASGWGPLCEFLDKPVPDEPFPRVNDSKARDEFMRAVMWKAGVSWIGIISVVAIGGVSFSRWYRRH</sequence>
<reference evidence="2 3" key="1">
    <citation type="submission" date="2023-01" db="EMBL/GenBank/DDBJ databases">
        <title>Analysis of 21 Apiospora genomes using comparative genomics revels a genus with tremendous synthesis potential of carbohydrate active enzymes and secondary metabolites.</title>
        <authorList>
            <person name="Sorensen T."/>
        </authorList>
    </citation>
    <scope>NUCLEOTIDE SEQUENCE [LARGE SCALE GENOMIC DNA]</scope>
    <source>
        <strain evidence="2 3">CBS 114990</strain>
    </source>
</reference>
<dbReference type="Pfam" id="PF17784">
    <property type="entry name" value="Sulfotransfer_4"/>
    <property type="match status" value="1"/>
</dbReference>
<dbReference type="Gene3D" id="3.40.50.300">
    <property type="entry name" value="P-loop containing nucleotide triphosphate hydrolases"/>
    <property type="match status" value="1"/>
</dbReference>
<dbReference type="PANTHER" id="PTHR36978">
    <property type="entry name" value="P-LOOP CONTAINING NUCLEOTIDE TRIPHOSPHATE HYDROLASE"/>
    <property type="match status" value="1"/>
</dbReference>
<dbReference type="InterPro" id="IPR027417">
    <property type="entry name" value="P-loop_NTPase"/>
</dbReference>
<keyword evidence="1" id="KW-0812">Transmembrane</keyword>
<gene>
    <name evidence="2" type="ORF">PG997_010294</name>
</gene>
<proteinExistence type="predicted"/>
<evidence type="ECO:0000313" key="2">
    <source>
        <dbReference type="EMBL" id="KAK8075631.1"/>
    </source>
</evidence>
<comment type="caution">
    <text evidence="2">The sequence shown here is derived from an EMBL/GenBank/DDBJ whole genome shotgun (WGS) entry which is preliminary data.</text>
</comment>
<dbReference type="Proteomes" id="UP001433268">
    <property type="component" value="Unassembled WGS sequence"/>
</dbReference>
<keyword evidence="1" id="KW-0472">Membrane</keyword>